<keyword evidence="2" id="KW-1185">Reference proteome</keyword>
<accession>A0A0D0I3D4</accession>
<dbReference type="Proteomes" id="UP000032046">
    <property type="component" value="Unassembled WGS sequence"/>
</dbReference>
<proteinExistence type="predicted"/>
<organism evidence="1 2">
    <name type="scientific">Prevotella pectinovora</name>
    <dbReference type="NCBI Taxonomy" id="1602169"/>
    <lineage>
        <taxon>Bacteria</taxon>
        <taxon>Pseudomonadati</taxon>
        <taxon>Bacteroidota</taxon>
        <taxon>Bacteroidia</taxon>
        <taxon>Bacteroidales</taxon>
        <taxon>Prevotellaceae</taxon>
        <taxon>Prevotella</taxon>
    </lineage>
</organism>
<evidence type="ECO:0000313" key="2">
    <source>
        <dbReference type="Proteomes" id="UP000032046"/>
    </source>
</evidence>
<dbReference type="EMBL" id="JXQK01000080">
    <property type="protein sequence ID" value="KIP60493.1"/>
    <property type="molecule type" value="Genomic_DNA"/>
</dbReference>
<dbReference type="AlphaFoldDB" id="A0A0D0I3D4"/>
<reference evidence="1 2" key="1">
    <citation type="submission" date="2015-01" db="EMBL/GenBank/DDBJ databases">
        <title>Comparative genomics of non-oral Prevotella species.</title>
        <authorList>
            <person name="Accetto T."/>
            <person name="Nograsek B."/>
            <person name="Avgustin G."/>
        </authorList>
    </citation>
    <scope>NUCLEOTIDE SEQUENCE [LARGE SCALE GENOMIC DNA]</scope>
    <source>
        <strain evidence="1 2">P5-119</strain>
    </source>
</reference>
<evidence type="ECO:0000313" key="1">
    <source>
        <dbReference type="EMBL" id="KIP60493.1"/>
    </source>
</evidence>
<protein>
    <submittedName>
        <fullName evidence="1">Uncharacterized protein</fullName>
    </submittedName>
</protein>
<gene>
    <name evidence="1" type="ORF">ST44_10825</name>
</gene>
<sequence length="84" mass="9626">MQTECRISSLLEYYAEPQLILCKDNPITFKHKIKGSETYLFSLNPTKILYARTTTESLQVQTTDLGLNYIHVIFPHGVGKETPH</sequence>
<name>A0A0D0I3D4_9BACT</name>
<comment type="caution">
    <text evidence="1">The sequence shown here is derived from an EMBL/GenBank/DDBJ whole genome shotgun (WGS) entry which is preliminary data.</text>
</comment>